<dbReference type="InterPro" id="IPR006659">
    <property type="entry name" value="Arsenate_reductase"/>
</dbReference>
<reference evidence="4" key="1">
    <citation type="submission" date="2019-02" db="EMBL/GenBank/DDBJ databases">
        <authorList>
            <person name="Gruber-Vodicka R. H."/>
            <person name="Seah K. B. B."/>
        </authorList>
    </citation>
    <scope>NUCLEOTIDE SEQUENCE</scope>
    <source>
        <strain evidence="4">BECK_S426</strain>
    </source>
</reference>
<accession>A0A450Y2W4</accession>
<dbReference type="Pfam" id="PF03960">
    <property type="entry name" value="ArsC"/>
    <property type="match status" value="1"/>
</dbReference>
<name>A0A450Y2W4_9GAMM</name>
<evidence type="ECO:0000256" key="2">
    <source>
        <dbReference type="ARBA" id="ARBA00023002"/>
    </source>
</evidence>
<gene>
    <name evidence="4" type="ORF">BECKLPF1236C_GA0070990_104401</name>
</gene>
<dbReference type="Gene3D" id="3.40.30.10">
    <property type="entry name" value="Glutaredoxin"/>
    <property type="match status" value="1"/>
</dbReference>
<protein>
    <submittedName>
        <fullName evidence="4">Arsenate reductase (Glutaredoxin)</fullName>
    </submittedName>
</protein>
<comment type="similarity">
    <text evidence="1 3">Belongs to the ArsC family.</text>
</comment>
<keyword evidence="2" id="KW-0560">Oxidoreductase</keyword>
<dbReference type="InterPro" id="IPR036249">
    <property type="entry name" value="Thioredoxin-like_sf"/>
</dbReference>
<dbReference type="AlphaFoldDB" id="A0A450Y2W4"/>
<proteinExistence type="inferred from homology"/>
<organism evidence="4">
    <name type="scientific">Candidatus Kentrum sp. LPFa</name>
    <dbReference type="NCBI Taxonomy" id="2126335"/>
    <lineage>
        <taxon>Bacteria</taxon>
        <taxon>Pseudomonadati</taxon>
        <taxon>Pseudomonadota</taxon>
        <taxon>Gammaproteobacteria</taxon>
        <taxon>Candidatus Kentrum</taxon>
    </lineage>
</organism>
<evidence type="ECO:0000256" key="3">
    <source>
        <dbReference type="PROSITE-ProRule" id="PRU01282"/>
    </source>
</evidence>
<evidence type="ECO:0000256" key="1">
    <source>
        <dbReference type="ARBA" id="ARBA00007198"/>
    </source>
</evidence>
<dbReference type="PANTHER" id="PTHR30041:SF4">
    <property type="entry name" value="ARSENATE REDUCTASE"/>
    <property type="match status" value="1"/>
</dbReference>
<dbReference type="SUPFAM" id="SSF52833">
    <property type="entry name" value="Thioredoxin-like"/>
    <property type="match status" value="1"/>
</dbReference>
<dbReference type="EMBL" id="CAADFP010000440">
    <property type="protein sequence ID" value="VFK35880.1"/>
    <property type="molecule type" value="Genomic_DNA"/>
</dbReference>
<dbReference type="CDD" id="cd03034">
    <property type="entry name" value="ArsC_ArsC"/>
    <property type="match status" value="1"/>
</dbReference>
<evidence type="ECO:0000313" key="4">
    <source>
        <dbReference type="EMBL" id="VFK35880.1"/>
    </source>
</evidence>
<dbReference type="PANTHER" id="PTHR30041">
    <property type="entry name" value="ARSENATE REDUCTASE"/>
    <property type="match status" value="1"/>
</dbReference>
<dbReference type="GO" id="GO:0008794">
    <property type="term" value="F:arsenate reductase (glutaredoxin) activity"/>
    <property type="evidence" value="ECO:0007669"/>
    <property type="project" value="InterPro"/>
</dbReference>
<dbReference type="InterPro" id="IPR006660">
    <property type="entry name" value="Arsenate_reductase-like"/>
</dbReference>
<sequence>MTVSDFFDRFVGDFPDNGLNRTSGNRKGCRKCAGLGARFAGPQSPLFKIFRVTDYRLPVRFRLLFTPTSRRRSYFSSEESWHTSVRDFHPTDESSSRARCANRSLARQSARNKREWRFNHPRGAGVSLEYLGNNRIIFAMKTTIYHNPRCSKSRGALQMLKDRHLEVEIIEYLKNPPSEQELDRILTKLGMEPRELMRRKEAPYKAKGLNDKGLDRAALIRAMVEDPILIERPIVSIGDKTALGRPLDNVARMLEETAEN</sequence>
<dbReference type="PROSITE" id="PS51353">
    <property type="entry name" value="ARSC"/>
    <property type="match status" value="1"/>
</dbReference>
<dbReference type="NCBIfam" id="TIGR00014">
    <property type="entry name" value="arsC"/>
    <property type="match status" value="1"/>
</dbReference>